<reference evidence="3" key="1">
    <citation type="journal article" date="2023" name="Nat. Commun.">
        <title>Diploid and tetraploid genomes of Acorus and the evolution of monocots.</title>
        <authorList>
            <person name="Ma L."/>
            <person name="Liu K.W."/>
            <person name="Li Z."/>
            <person name="Hsiao Y.Y."/>
            <person name="Qi Y."/>
            <person name="Fu T."/>
            <person name="Tang G.D."/>
            <person name="Zhang D."/>
            <person name="Sun W.H."/>
            <person name="Liu D.K."/>
            <person name="Li Y."/>
            <person name="Chen G.Z."/>
            <person name="Liu X.D."/>
            <person name="Liao X.Y."/>
            <person name="Jiang Y.T."/>
            <person name="Yu X."/>
            <person name="Hao Y."/>
            <person name="Huang J."/>
            <person name="Zhao X.W."/>
            <person name="Ke S."/>
            <person name="Chen Y.Y."/>
            <person name="Wu W.L."/>
            <person name="Hsu J.L."/>
            <person name="Lin Y.F."/>
            <person name="Huang M.D."/>
            <person name="Li C.Y."/>
            <person name="Huang L."/>
            <person name="Wang Z.W."/>
            <person name="Zhao X."/>
            <person name="Zhong W.Y."/>
            <person name="Peng D.H."/>
            <person name="Ahmad S."/>
            <person name="Lan S."/>
            <person name="Zhang J.S."/>
            <person name="Tsai W.C."/>
            <person name="Van de Peer Y."/>
            <person name="Liu Z.J."/>
        </authorList>
    </citation>
    <scope>NUCLEOTIDE SEQUENCE</scope>
    <source>
        <strain evidence="3">SCP</strain>
    </source>
</reference>
<dbReference type="Proteomes" id="UP001179952">
    <property type="component" value="Unassembled WGS sequence"/>
</dbReference>
<evidence type="ECO:0000313" key="4">
    <source>
        <dbReference type="Proteomes" id="UP001179952"/>
    </source>
</evidence>
<sequence length="77" mass="8313">MRPSKIFITSTLLFFVLIISPTQSREIKIHGLQTTAGEEARAASEEVVGLTRASEFAPPAPRANINPDPSTPIPLRG</sequence>
<keyword evidence="4" id="KW-1185">Reference proteome</keyword>
<evidence type="ECO:0000256" key="1">
    <source>
        <dbReference type="SAM" id="MobiDB-lite"/>
    </source>
</evidence>
<organism evidence="3 4">
    <name type="scientific">Acorus gramineus</name>
    <name type="common">Dwarf sweet flag</name>
    <dbReference type="NCBI Taxonomy" id="55184"/>
    <lineage>
        <taxon>Eukaryota</taxon>
        <taxon>Viridiplantae</taxon>
        <taxon>Streptophyta</taxon>
        <taxon>Embryophyta</taxon>
        <taxon>Tracheophyta</taxon>
        <taxon>Spermatophyta</taxon>
        <taxon>Magnoliopsida</taxon>
        <taxon>Liliopsida</taxon>
        <taxon>Acoraceae</taxon>
        <taxon>Acorus</taxon>
    </lineage>
</organism>
<dbReference type="EMBL" id="JAUJYN010000001">
    <property type="protein sequence ID" value="KAK1279470.1"/>
    <property type="molecule type" value="Genomic_DNA"/>
</dbReference>
<proteinExistence type="predicted"/>
<feature type="region of interest" description="Disordered" evidence="1">
    <location>
        <begin position="55"/>
        <end position="77"/>
    </location>
</feature>
<reference evidence="3" key="2">
    <citation type="submission" date="2023-06" db="EMBL/GenBank/DDBJ databases">
        <authorList>
            <person name="Ma L."/>
            <person name="Liu K.-W."/>
            <person name="Li Z."/>
            <person name="Hsiao Y.-Y."/>
            <person name="Qi Y."/>
            <person name="Fu T."/>
            <person name="Tang G."/>
            <person name="Zhang D."/>
            <person name="Sun W.-H."/>
            <person name="Liu D.-K."/>
            <person name="Li Y."/>
            <person name="Chen G.-Z."/>
            <person name="Liu X.-D."/>
            <person name="Liao X.-Y."/>
            <person name="Jiang Y.-T."/>
            <person name="Yu X."/>
            <person name="Hao Y."/>
            <person name="Huang J."/>
            <person name="Zhao X.-W."/>
            <person name="Ke S."/>
            <person name="Chen Y.-Y."/>
            <person name="Wu W.-L."/>
            <person name="Hsu J.-L."/>
            <person name="Lin Y.-F."/>
            <person name="Huang M.-D."/>
            <person name="Li C.-Y."/>
            <person name="Huang L."/>
            <person name="Wang Z.-W."/>
            <person name="Zhao X."/>
            <person name="Zhong W.-Y."/>
            <person name="Peng D.-H."/>
            <person name="Ahmad S."/>
            <person name="Lan S."/>
            <person name="Zhang J.-S."/>
            <person name="Tsai W.-C."/>
            <person name="Van De Peer Y."/>
            <person name="Liu Z.-J."/>
        </authorList>
    </citation>
    <scope>NUCLEOTIDE SEQUENCE</scope>
    <source>
        <strain evidence="3">SCP</strain>
        <tissue evidence="3">Leaves</tissue>
    </source>
</reference>
<comment type="caution">
    <text evidence="3">The sequence shown here is derived from an EMBL/GenBank/DDBJ whole genome shotgun (WGS) entry which is preliminary data.</text>
</comment>
<protein>
    <submittedName>
        <fullName evidence="3">Uncharacterized protein</fullName>
    </submittedName>
</protein>
<feature type="signal peptide" evidence="2">
    <location>
        <begin position="1"/>
        <end position="24"/>
    </location>
</feature>
<accession>A0AAV9BSH9</accession>
<feature type="chain" id="PRO_5043798913" evidence="2">
    <location>
        <begin position="25"/>
        <end position="77"/>
    </location>
</feature>
<keyword evidence="2" id="KW-0732">Signal</keyword>
<evidence type="ECO:0000313" key="3">
    <source>
        <dbReference type="EMBL" id="KAK1279470.1"/>
    </source>
</evidence>
<gene>
    <name evidence="3" type="ORF">QJS04_geneDACA002945</name>
</gene>
<evidence type="ECO:0000256" key="2">
    <source>
        <dbReference type="SAM" id="SignalP"/>
    </source>
</evidence>
<dbReference type="AlphaFoldDB" id="A0AAV9BSH9"/>
<name>A0AAV9BSH9_ACOGR</name>